<evidence type="ECO:0000313" key="2">
    <source>
        <dbReference type="Proteomes" id="UP000824469"/>
    </source>
</evidence>
<protein>
    <submittedName>
        <fullName evidence="1">Uncharacterized protein</fullName>
    </submittedName>
</protein>
<dbReference type="EMBL" id="JAHRHJ020000003">
    <property type="protein sequence ID" value="KAH9322204.1"/>
    <property type="molecule type" value="Genomic_DNA"/>
</dbReference>
<name>A0AA38LF80_TAXCH</name>
<feature type="non-terminal residue" evidence="1">
    <location>
        <position position="91"/>
    </location>
</feature>
<accession>A0AA38LF80</accession>
<sequence>VRHDIGISELRALVGGDGLVQSMFERYVELQGRYADAMAEVFFTHFVKLWQLNLSKGGGVTILLFARCAIAKIHAGMIQVHTPNLSPTFRL</sequence>
<feature type="non-terminal residue" evidence="1">
    <location>
        <position position="1"/>
    </location>
</feature>
<keyword evidence="2" id="KW-1185">Reference proteome</keyword>
<proteinExistence type="predicted"/>
<dbReference type="AlphaFoldDB" id="A0AA38LF80"/>
<gene>
    <name evidence="1" type="ORF">KI387_016843</name>
</gene>
<organism evidence="1 2">
    <name type="scientific">Taxus chinensis</name>
    <name type="common">Chinese yew</name>
    <name type="synonym">Taxus wallichiana var. chinensis</name>
    <dbReference type="NCBI Taxonomy" id="29808"/>
    <lineage>
        <taxon>Eukaryota</taxon>
        <taxon>Viridiplantae</taxon>
        <taxon>Streptophyta</taxon>
        <taxon>Embryophyta</taxon>
        <taxon>Tracheophyta</taxon>
        <taxon>Spermatophyta</taxon>
        <taxon>Pinopsida</taxon>
        <taxon>Pinidae</taxon>
        <taxon>Conifers II</taxon>
        <taxon>Cupressales</taxon>
        <taxon>Taxaceae</taxon>
        <taxon>Taxus</taxon>
    </lineage>
</organism>
<dbReference type="Proteomes" id="UP000824469">
    <property type="component" value="Unassembled WGS sequence"/>
</dbReference>
<reference evidence="1 2" key="1">
    <citation type="journal article" date="2021" name="Nat. Plants">
        <title>The Taxus genome provides insights into paclitaxel biosynthesis.</title>
        <authorList>
            <person name="Xiong X."/>
            <person name="Gou J."/>
            <person name="Liao Q."/>
            <person name="Li Y."/>
            <person name="Zhou Q."/>
            <person name="Bi G."/>
            <person name="Li C."/>
            <person name="Du R."/>
            <person name="Wang X."/>
            <person name="Sun T."/>
            <person name="Guo L."/>
            <person name="Liang H."/>
            <person name="Lu P."/>
            <person name="Wu Y."/>
            <person name="Zhang Z."/>
            <person name="Ro D.K."/>
            <person name="Shang Y."/>
            <person name="Huang S."/>
            <person name="Yan J."/>
        </authorList>
    </citation>
    <scope>NUCLEOTIDE SEQUENCE [LARGE SCALE GENOMIC DNA]</scope>
    <source>
        <strain evidence="1">Ta-2019</strain>
    </source>
</reference>
<comment type="caution">
    <text evidence="1">The sequence shown here is derived from an EMBL/GenBank/DDBJ whole genome shotgun (WGS) entry which is preliminary data.</text>
</comment>
<evidence type="ECO:0000313" key="1">
    <source>
        <dbReference type="EMBL" id="KAH9322204.1"/>
    </source>
</evidence>